<gene>
    <name evidence="1" type="ORF">FEAC_26650</name>
</gene>
<evidence type="ECO:0000313" key="2">
    <source>
        <dbReference type="Proteomes" id="UP000032336"/>
    </source>
</evidence>
<keyword evidence="2" id="KW-1185">Reference proteome</keyword>
<name>A0A0D8FQN0_9ACTN</name>
<organism evidence="1 2">
    <name type="scientific">Ferrimicrobium acidiphilum DSM 19497</name>
    <dbReference type="NCBI Taxonomy" id="1121877"/>
    <lineage>
        <taxon>Bacteria</taxon>
        <taxon>Bacillati</taxon>
        <taxon>Actinomycetota</taxon>
        <taxon>Acidimicrobiia</taxon>
        <taxon>Acidimicrobiales</taxon>
        <taxon>Acidimicrobiaceae</taxon>
        <taxon>Ferrimicrobium</taxon>
    </lineage>
</organism>
<dbReference type="EMBL" id="JXUW01000035">
    <property type="protein sequence ID" value="KJE75583.1"/>
    <property type="molecule type" value="Genomic_DNA"/>
</dbReference>
<comment type="caution">
    <text evidence="1">The sequence shown here is derived from an EMBL/GenBank/DDBJ whole genome shotgun (WGS) entry which is preliminary data.</text>
</comment>
<reference evidence="1 2" key="1">
    <citation type="submission" date="2015-01" db="EMBL/GenBank/DDBJ databases">
        <title>Draft genome of the acidophilic iron oxidizer Ferrimicrobium acidiphilum strain T23.</title>
        <authorList>
            <person name="Poehlein A."/>
            <person name="Eisen S."/>
            <person name="Schloemann M."/>
            <person name="Johnson B.D."/>
            <person name="Daniel R."/>
            <person name="Muehling M."/>
        </authorList>
    </citation>
    <scope>NUCLEOTIDE SEQUENCE [LARGE SCALE GENOMIC DNA]</scope>
    <source>
        <strain evidence="1 2">T23</strain>
    </source>
</reference>
<dbReference type="Proteomes" id="UP000032336">
    <property type="component" value="Unassembled WGS sequence"/>
</dbReference>
<dbReference type="RefSeq" id="WP_035391225.1">
    <property type="nucleotide sequence ID" value="NZ_JQKF01000040.1"/>
</dbReference>
<accession>A0A0D8FQN0</accession>
<proteinExistence type="predicted"/>
<dbReference type="OrthoDB" id="2665481at2"/>
<evidence type="ECO:0000313" key="1">
    <source>
        <dbReference type="EMBL" id="KJE75583.1"/>
    </source>
</evidence>
<dbReference type="GeneID" id="78373669"/>
<dbReference type="AlphaFoldDB" id="A0A0D8FQN0"/>
<sequence length="61" mass="6516">MGATTGFDDLGGAGFERLFQFLVLGRRMPVAAGMAALRDENANASRHLFGFGSLSMTDSYL</sequence>
<protein>
    <submittedName>
        <fullName evidence="1">Uncharacterized protein</fullName>
    </submittedName>
</protein>